<dbReference type="InterPro" id="IPR018098">
    <property type="entry name" value="Ribosomal_eS24_CS"/>
</dbReference>
<dbReference type="STRING" id="1076935.U4LVX2"/>
<dbReference type="GO" id="GO:0006412">
    <property type="term" value="P:translation"/>
    <property type="evidence" value="ECO:0007669"/>
    <property type="project" value="InterPro"/>
</dbReference>
<evidence type="ECO:0000313" key="8">
    <source>
        <dbReference type="Proteomes" id="UP000018144"/>
    </source>
</evidence>
<dbReference type="eggNOG" id="KOG3424">
    <property type="taxonomic scope" value="Eukaryota"/>
</dbReference>
<dbReference type="OrthoDB" id="5571754at2759"/>
<dbReference type="Gene3D" id="3.30.70.3370">
    <property type="match status" value="1"/>
</dbReference>
<comment type="similarity">
    <text evidence="1 4">Belongs to the eukaryotic ribosomal protein eS24 family.</text>
</comment>
<feature type="compositionally biased region" description="Basic residues" evidence="6">
    <location>
        <begin position="105"/>
        <end position="114"/>
    </location>
</feature>
<dbReference type="FunFam" id="3.30.70.3370:FF:000001">
    <property type="entry name" value="40S ribosomal protein S24"/>
    <property type="match status" value="1"/>
</dbReference>
<accession>U4LVX2</accession>
<protein>
    <recommendedName>
        <fullName evidence="5">40S ribosomal protein S24</fullName>
    </recommendedName>
</protein>
<keyword evidence="3 4" id="KW-0687">Ribonucleoprotein</keyword>
<dbReference type="OMA" id="IRVKKYM"/>
<sequence length="133" mass="15191">MADTVTLRTRKFMRNALLARKQMVVDVLHAGKANISKDDLRTKLAELYKADKEAVSVFGLRTHFGGGKTTGFALIYDSLDSLKQFEPAYRQIRYGYATKVEKPSRQQRKQRKNKQKELRGTAKVKGAKKKKDN</sequence>
<evidence type="ECO:0000313" key="7">
    <source>
        <dbReference type="EMBL" id="CCX32906.1"/>
    </source>
</evidence>
<dbReference type="GO" id="GO:0005840">
    <property type="term" value="C:ribosome"/>
    <property type="evidence" value="ECO:0007669"/>
    <property type="project" value="UniProtKB-KW"/>
</dbReference>
<proteinExistence type="inferred from homology"/>
<evidence type="ECO:0000256" key="5">
    <source>
        <dbReference type="RuleBase" id="RU004383"/>
    </source>
</evidence>
<evidence type="ECO:0000256" key="2">
    <source>
        <dbReference type="ARBA" id="ARBA00022980"/>
    </source>
</evidence>
<dbReference type="PANTHER" id="PTHR10496">
    <property type="entry name" value="40S RIBOSOMAL PROTEIN S24"/>
    <property type="match status" value="1"/>
</dbReference>
<dbReference type="HAMAP" id="MF_00545">
    <property type="entry name" value="Ribosomal_eS24"/>
    <property type="match status" value="1"/>
</dbReference>
<dbReference type="InterPro" id="IPR001976">
    <property type="entry name" value="Ribosomal_eS24"/>
</dbReference>
<name>U4LVX2_PYROM</name>
<dbReference type="InterPro" id="IPR012678">
    <property type="entry name" value="Ribosomal_uL23/eL15/eS24_sf"/>
</dbReference>
<keyword evidence="2 4" id="KW-0689">Ribosomal protein</keyword>
<dbReference type="PROSITE" id="PS00529">
    <property type="entry name" value="RIBOSOMAL_S24E"/>
    <property type="match status" value="1"/>
</dbReference>
<dbReference type="InterPro" id="IPR053709">
    <property type="entry name" value="eRP_eS24_sf"/>
</dbReference>
<evidence type="ECO:0000256" key="3">
    <source>
        <dbReference type="ARBA" id="ARBA00023274"/>
    </source>
</evidence>
<keyword evidence="8" id="KW-1185">Reference proteome</keyword>
<dbReference type="EMBL" id="HF935907">
    <property type="protein sequence ID" value="CCX32906.1"/>
    <property type="molecule type" value="Genomic_DNA"/>
</dbReference>
<dbReference type="Proteomes" id="UP000018144">
    <property type="component" value="Unassembled WGS sequence"/>
</dbReference>
<evidence type="ECO:0000256" key="6">
    <source>
        <dbReference type="SAM" id="MobiDB-lite"/>
    </source>
</evidence>
<dbReference type="Pfam" id="PF01282">
    <property type="entry name" value="Ribosomal_S24e"/>
    <property type="match status" value="1"/>
</dbReference>
<dbReference type="GO" id="GO:0003735">
    <property type="term" value="F:structural constituent of ribosome"/>
    <property type="evidence" value="ECO:0007669"/>
    <property type="project" value="InterPro"/>
</dbReference>
<evidence type="ECO:0000256" key="4">
    <source>
        <dbReference type="RuleBase" id="RU004381"/>
    </source>
</evidence>
<evidence type="ECO:0000256" key="1">
    <source>
        <dbReference type="ARBA" id="ARBA00009680"/>
    </source>
</evidence>
<dbReference type="SUPFAM" id="SSF54189">
    <property type="entry name" value="Ribosomal proteins S24e, L23 and L15e"/>
    <property type="match status" value="1"/>
</dbReference>
<reference evidence="7 8" key="1">
    <citation type="journal article" date="2013" name="PLoS Genet.">
        <title>The genome and development-dependent transcriptomes of Pyronema confluens: a window into fungal evolution.</title>
        <authorList>
            <person name="Traeger S."/>
            <person name="Altegoer F."/>
            <person name="Freitag M."/>
            <person name="Gabaldon T."/>
            <person name="Kempken F."/>
            <person name="Kumar A."/>
            <person name="Marcet-Houben M."/>
            <person name="Poggeler S."/>
            <person name="Stajich J.E."/>
            <person name="Nowrousian M."/>
        </authorList>
    </citation>
    <scope>NUCLEOTIDE SEQUENCE [LARGE SCALE GENOMIC DNA]</scope>
    <source>
        <strain evidence="8">CBS 100304</strain>
        <tissue evidence="7">Vegetative mycelium</tissue>
    </source>
</reference>
<dbReference type="GO" id="GO:1990904">
    <property type="term" value="C:ribonucleoprotein complex"/>
    <property type="evidence" value="ECO:0007669"/>
    <property type="project" value="UniProtKB-KW"/>
</dbReference>
<feature type="region of interest" description="Disordered" evidence="6">
    <location>
        <begin position="99"/>
        <end position="133"/>
    </location>
</feature>
<dbReference type="AlphaFoldDB" id="U4LVX2"/>
<gene>
    <name evidence="7" type="ORF">PCON_13757</name>
</gene>
<organism evidence="7 8">
    <name type="scientific">Pyronema omphalodes (strain CBS 100304)</name>
    <name type="common">Pyronema confluens</name>
    <dbReference type="NCBI Taxonomy" id="1076935"/>
    <lineage>
        <taxon>Eukaryota</taxon>
        <taxon>Fungi</taxon>
        <taxon>Dikarya</taxon>
        <taxon>Ascomycota</taxon>
        <taxon>Pezizomycotina</taxon>
        <taxon>Pezizomycetes</taxon>
        <taxon>Pezizales</taxon>
        <taxon>Pyronemataceae</taxon>
        <taxon>Pyronema</taxon>
    </lineage>
</organism>